<dbReference type="GO" id="GO:0016787">
    <property type="term" value="F:hydrolase activity"/>
    <property type="evidence" value="ECO:0007669"/>
    <property type="project" value="UniProtKB-KW"/>
</dbReference>
<evidence type="ECO:0000256" key="11">
    <source>
        <dbReference type="ARBA" id="ARBA00048988"/>
    </source>
</evidence>
<comment type="cofactor">
    <cofactor evidence="12">
        <name>Zn(2+)</name>
        <dbReference type="ChEBI" id="CHEBI:29105"/>
    </cofactor>
    <text evidence="12">Binds 2 zinc ions per subunit.</text>
</comment>
<feature type="binding site" evidence="12">
    <location>
        <position position="462"/>
    </location>
    <ligand>
        <name>Zn(2+)</name>
        <dbReference type="ChEBI" id="CHEBI:29105"/>
        <label>2</label>
    </ligand>
</feature>
<dbReference type="NCBIfam" id="TIGR00595">
    <property type="entry name" value="priA"/>
    <property type="match status" value="1"/>
</dbReference>
<evidence type="ECO:0000256" key="4">
    <source>
        <dbReference type="ARBA" id="ARBA00022741"/>
    </source>
</evidence>
<dbReference type="Gene3D" id="3.40.1440.60">
    <property type="entry name" value="PriA, 3(prime) DNA-binding domain"/>
    <property type="match status" value="1"/>
</dbReference>
<dbReference type="InterPro" id="IPR041222">
    <property type="entry name" value="PriA_3primeBD"/>
</dbReference>
<dbReference type="Pfam" id="PF17764">
    <property type="entry name" value="PriA_3primeBD"/>
    <property type="match status" value="1"/>
</dbReference>
<proteinExistence type="inferred from homology"/>
<evidence type="ECO:0000256" key="1">
    <source>
        <dbReference type="ARBA" id="ARBA00022515"/>
    </source>
</evidence>
<feature type="binding site" evidence="12">
    <location>
        <position position="472"/>
    </location>
    <ligand>
        <name>Zn(2+)</name>
        <dbReference type="ChEBI" id="CHEBI:29105"/>
        <label>1</label>
    </ligand>
</feature>
<reference evidence="15 16" key="1">
    <citation type="submission" date="2020-08" db="EMBL/GenBank/DDBJ databases">
        <title>Genomic Encyclopedia of Type Strains, Phase IV (KMG-IV): sequencing the most valuable type-strain genomes for metagenomic binning, comparative biology and taxonomic classification.</title>
        <authorList>
            <person name="Goeker M."/>
        </authorList>
    </citation>
    <scope>NUCLEOTIDE SEQUENCE [LARGE SCALE GENOMIC DNA]</scope>
    <source>
        <strain evidence="15 16">DSM 27165</strain>
    </source>
</reference>
<dbReference type="Pfam" id="PF18074">
    <property type="entry name" value="PriA_C"/>
    <property type="match status" value="1"/>
</dbReference>
<dbReference type="GO" id="GO:0003677">
    <property type="term" value="F:DNA binding"/>
    <property type="evidence" value="ECO:0007669"/>
    <property type="project" value="UniProtKB-UniRule"/>
</dbReference>
<evidence type="ECO:0000256" key="10">
    <source>
        <dbReference type="ARBA" id="ARBA00023235"/>
    </source>
</evidence>
<feature type="binding site" evidence="12">
    <location>
        <position position="459"/>
    </location>
    <ligand>
        <name>Zn(2+)</name>
        <dbReference type="ChEBI" id="CHEBI:29105"/>
        <label>2</label>
    </ligand>
</feature>
<keyword evidence="6 12" id="KW-0347">Helicase</keyword>
<evidence type="ECO:0000256" key="6">
    <source>
        <dbReference type="ARBA" id="ARBA00022806"/>
    </source>
</evidence>
<evidence type="ECO:0000256" key="12">
    <source>
        <dbReference type="HAMAP-Rule" id="MF_00983"/>
    </source>
</evidence>
<dbReference type="GO" id="GO:0005524">
    <property type="term" value="F:ATP binding"/>
    <property type="evidence" value="ECO:0007669"/>
    <property type="project" value="UniProtKB-UniRule"/>
</dbReference>
<comment type="function">
    <text evidence="12">Initiates the restart of stalled replication forks, which reloads the replicative helicase on sites other than the origin of replication. Recognizes and binds to abandoned replication forks and remodels them to uncover a helicase loading site. Promotes assembly of the primosome at these replication forks.</text>
</comment>
<dbReference type="FunFam" id="3.40.50.300:FF:000489">
    <property type="entry name" value="Primosome assembly protein PriA"/>
    <property type="match status" value="1"/>
</dbReference>
<dbReference type="InterPro" id="IPR027417">
    <property type="entry name" value="P-loop_NTPase"/>
</dbReference>
<keyword evidence="4 12" id="KW-0547">Nucleotide-binding</keyword>
<dbReference type="InterPro" id="IPR011545">
    <property type="entry name" value="DEAD/DEAH_box_helicase_dom"/>
</dbReference>
<dbReference type="HAMAP" id="MF_00983">
    <property type="entry name" value="PriA"/>
    <property type="match status" value="1"/>
</dbReference>
<dbReference type="Pfam" id="PF00271">
    <property type="entry name" value="Helicase_C"/>
    <property type="match status" value="1"/>
</dbReference>
<feature type="domain" description="Helicase C-terminal" evidence="14">
    <location>
        <begin position="467"/>
        <end position="637"/>
    </location>
</feature>
<dbReference type="GO" id="GO:0043138">
    <property type="term" value="F:3'-5' DNA helicase activity"/>
    <property type="evidence" value="ECO:0007669"/>
    <property type="project" value="UniProtKB-EC"/>
</dbReference>
<dbReference type="InterPro" id="IPR040498">
    <property type="entry name" value="PriA_CRR"/>
</dbReference>
<dbReference type="GO" id="GO:0006270">
    <property type="term" value="P:DNA replication initiation"/>
    <property type="evidence" value="ECO:0007669"/>
    <property type="project" value="TreeGrafter"/>
</dbReference>
<evidence type="ECO:0000256" key="8">
    <source>
        <dbReference type="ARBA" id="ARBA00022840"/>
    </source>
</evidence>
<evidence type="ECO:0000313" key="15">
    <source>
        <dbReference type="EMBL" id="MBB5018896.1"/>
    </source>
</evidence>
<evidence type="ECO:0000259" key="14">
    <source>
        <dbReference type="PROSITE" id="PS51194"/>
    </source>
</evidence>
<keyword evidence="7 12" id="KW-0862">Zinc</keyword>
<evidence type="ECO:0000256" key="3">
    <source>
        <dbReference type="ARBA" id="ARBA00022723"/>
    </source>
</evidence>
<accession>A0A840MR27</accession>
<name>A0A840MR27_9PROT</name>
<keyword evidence="1 12" id="KW-0639">Primosome</keyword>
<dbReference type="InterPro" id="IPR042115">
    <property type="entry name" value="PriA_3primeBD_sf"/>
</dbReference>
<evidence type="ECO:0000256" key="9">
    <source>
        <dbReference type="ARBA" id="ARBA00023125"/>
    </source>
</evidence>
<dbReference type="GO" id="GO:0006310">
    <property type="term" value="P:DNA recombination"/>
    <property type="evidence" value="ECO:0007669"/>
    <property type="project" value="InterPro"/>
</dbReference>
<keyword evidence="2 12" id="KW-0235">DNA replication</keyword>
<feature type="binding site" evidence="12">
    <location>
        <position position="441"/>
    </location>
    <ligand>
        <name>Zn(2+)</name>
        <dbReference type="ChEBI" id="CHEBI:29105"/>
        <label>2</label>
    </ligand>
</feature>
<comment type="catalytic activity">
    <reaction evidence="11 12">
        <text>ATP + H2O = ADP + phosphate + H(+)</text>
        <dbReference type="Rhea" id="RHEA:13065"/>
        <dbReference type="ChEBI" id="CHEBI:15377"/>
        <dbReference type="ChEBI" id="CHEBI:15378"/>
        <dbReference type="ChEBI" id="CHEBI:30616"/>
        <dbReference type="ChEBI" id="CHEBI:43474"/>
        <dbReference type="ChEBI" id="CHEBI:456216"/>
        <dbReference type="EC" id="5.6.2.4"/>
    </reaction>
</comment>
<dbReference type="Gene3D" id="3.40.50.300">
    <property type="entry name" value="P-loop containing nucleotide triphosphate hydrolases"/>
    <property type="match status" value="2"/>
</dbReference>
<dbReference type="Pfam" id="PF00270">
    <property type="entry name" value="DEAD"/>
    <property type="match status" value="1"/>
</dbReference>
<dbReference type="GO" id="GO:0006269">
    <property type="term" value="P:DNA replication, synthesis of primer"/>
    <property type="evidence" value="ECO:0007669"/>
    <property type="project" value="UniProtKB-KW"/>
</dbReference>
<evidence type="ECO:0000256" key="2">
    <source>
        <dbReference type="ARBA" id="ARBA00022705"/>
    </source>
</evidence>
<evidence type="ECO:0000256" key="7">
    <source>
        <dbReference type="ARBA" id="ARBA00022833"/>
    </source>
</evidence>
<feature type="domain" description="Helicase ATP-binding" evidence="13">
    <location>
        <begin position="205"/>
        <end position="372"/>
    </location>
</feature>
<evidence type="ECO:0000256" key="5">
    <source>
        <dbReference type="ARBA" id="ARBA00022801"/>
    </source>
</evidence>
<dbReference type="GO" id="GO:0006302">
    <property type="term" value="P:double-strand break repair"/>
    <property type="evidence" value="ECO:0007669"/>
    <property type="project" value="InterPro"/>
</dbReference>
<gene>
    <name evidence="12" type="primary">priA</name>
    <name evidence="15" type="ORF">HNQ59_002193</name>
</gene>
<dbReference type="SMART" id="SM00487">
    <property type="entry name" value="DEXDc"/>
    <property type="match status" value="1"/>
</dbReference>
<dbReference type="Proteomes" id="UP000575898">
    <property type="component" value="Unassembled WGS sequence"/>
</dbReference>
<keyword evidence="5 12" id="KW-0378">Hydrolase</keyword>
<dbReference type="PANTHER" id="PTHR30580">
    <property type="entry name" value="PRIMOSOMAL PROTEIN N"/>
    <property type="match status" value="1"/>
</dbReference>
<comment type="catalytic activity">
    <reaction evidence="12">
        <text>Couples ATP hydrolysis with the unwinding of duplex DNA by translocating in the 3'-5' direction.</text>
        <dbReference type="EC" id="5.6.2.4"/>
    </reaction>
</comment>
<dbReference type="CDD" id="cd18804">
    <property type="entry name" value="SF2_C_priA"/>
    <property type="match status" value="1"/>
</dbReference>
<feature type="binding site" evidence="12">
    <location>
        <position position="444"/>
    </location>
    <ligand>
        <name>Zn(2+)</name>
        <dbReference type="ChEBI" id="CHEBI:29105"/>
        <label>2</label>
    </ligand>
</feature>
<dbReference type="AlphaFoldDB" id="A0A840MR27"/>
<dbReference type="NCBIfam" id="NF004067">
    <property type="entry name" value="PRK05580.1-4"/>
    <property type="match status" value="1"/>
</dbReference>
<evidence type="ECO:0000259" key="13">
    <source>
        <dbReference type="PROSITE" id="PS51192"/>
    </source>
</evidence>
<evidence type="ECO:0000313" key="16">
    <source>
        <dbReference type="Proteomes" id="UP000575898"/>
    </source>
</evidence>
<keyword evidence="10 12" id="KW-0413">Isomerase</keyword>
<organism evidence="15 16">
    <name type="scientific">Chitinivorax tropicus</name>
    <dbReference type="NCBI Taxonomy" id="714531"/>
    <lineage>
        <taxon>Bacteria</taxon>
        <taxon>Pseudomonadati</taxon>
        <taxon>Pseudomonadota</taxon>
        <taxon>Betaproteobacteria</taxon>
        <taxon>Chitinivorax</taxon>
    </lineage>
</organism>
<protein>
    <recommendedName>
        <fullName evidence="12">Replication restart protein PriA</fullName>
    </recommendedName>
    <alternativeName>
        <fullName evidence="12">ATP-dependent DNA helicase PriA</fullName>
        <ecNumber evidence="12">5.6.2.4</ecNumber>
    </alternativeName>
    <alternativeName>
        <fullName evidence="12">DNA 3'-5' helicase PriA</fullName>
    </alternativeName>
</protein>
<dbReference type="InterPro" id="IPR014001">
    <property type="entry name" value="Helicase_ATP-bd"/>
</dbReference>
<dbReference type="SMART" id="SM00490">
    <property type="entry name" value="HELICc"/>
    <property type="match status" value="1"/>
</dbReference>
<sequence>MTIARIALDVPLAGPFDYLAPQLTQEDVGRRVVVPFGPRKMVGIVLDITPHSDYDPAKLKPIKLVHADMPPLAADVLATCQFCSDYYHHPLGQVIFTGLPGRLRQIEAFTRPAGSHWCLTEQGAHALPSAITPRARAQAKLLVALQANPLGADQAQHISANAPAILRKWAANGWVQRMTPARSPYPHAPASPSLTDEQRAAIDLAQSHAGFQVMLLHGVTGSGKTEVYLQLIAKALAQSRQALILVPEINLTPQLTLRFSERFPERRIVSLHSGLADGERADNWLAAQSGEADIILGTRLAVFTPIPRLGLIVVDEEHDGSFKQQEGLRYSARDVAIYRAHVRDVPIILGSATPSLETYHNAQTGRYRYAKLSRRAVQSARLPTIQTIDTSRLLLQDGLSDPLVNALHARLQAGEQSLVFINRRGYSPVLFCGECGWIAGCKRCSARLVVHLRARQLRCHLCGHEEPIVSACPDCGNQDIRPLGVGTQRIEAALADRLPEARIIRVDRDVTRRKEAFTDILSDIHQGKADILIGTQMLAKGHDFPNLSLVCVLNADSGLYSADFRATEKLFALLLQVSGRAGRAEIPGEVLIQTQFPNHPLLHALITHDFDSYARRLLTERQQAQFPPFVYQAILRAEAPDIDQAIAFLDRAKALAEQLDSPVTLFDPVPSPLSRLAGLERAQLLVQHPSRNILQTLLKHWLPHLHALSDRQIRWIIDIDPQDL</sequence>
<feature type="binding site" evidence="12">
    <location>
        <position position="475"/>
    </location>
    <ligand>
        <name>Zn(2+)</name>
        <dbReference type="ChEBI" id="CHEBI:29105"/>
        <label>1</label>
    </ligand>
</feature>
<keyword evidence="8 12" id="KW-0067">ATP-binding</keyword>
<comment type="subunit">
    <text evidence="12">Component of the replication restart primosome.</text>
</comment>
<keyword evidence="3 12" id="KW-0479">Metal-binding</keyword>
<dbReference type="InterPro" id="IPR001650">
    <property type="entry name" value="Helicase_C-like"/>
</dbReference>
<dbReference type="FunFam" id="3.40.1440.60:FF:000001">
    <property type="entry name" value="Primosomal protein N"/>
    <property type="match status" value="1"/>
</dbReference>
<dbReference type="SUPFAM" id="SSF52540">
    <property type="entry name" value="P-loop containing nucleoside triphosphate hydrolases"/>
    <property type="match status" value="2"/>
</dbReference>
<dbReference type="Pfam" id="PF18319">
    <property type="entry name" value="Zn_ribbon_PriA"/>
    <property type="match status" value="1"/>
</dbReference>
<feature type="binding site" evidence="12">
    <location>
        <position position="435"/>
    </location>
    <ligand>
        <name>Zn(2+)</name>
        <dbReference type="ChEBI" id="CHEBI:29105"/>
        <label>1</label>
    </ligand>
</feature>
<dbReference type="CDD" id="cd17929">
    <property type="entry name" value="DEXHc_priA"/>
    <property type="match status" value="1"/>
</dbReference>
<dbReference type="GO" id="GO:0008270">
    <property type="term" value="F:zinc ion binding"/>
    <property type="evidence" value="ECO:0007669"/>
    <property type="project" value="UniProtKB-UniRule"/>
</dbReference>
<dbReference type="EMBL" id="JACHHY010000012">
    <property type="protein sequence ID" value="MBB5018896.1"/>
    <property type="molecule type" value="Genomic_DNA"/>
</dbReference>
<keyword evidence="16" id="KW-1185">Reference proteome</keyword>
<dbReference type="RefSeq" id="WP_184038877.1">
    <property type="nucleotide sequence ID" value="NZ_JACHHY010000012.1"/>
</dbReference>
<dbReference type="GO" id="GO:1990077">
    <property type="term" value="C:primosome complex"/>
    <property type="evidence" value="ECO:0007669"/>
    <property type="project" value="UniProtKB-UniRule"/>
</dbReference>
<dbReference type="InterPro" id="IPR005259">
    <property type="entry name" value="PriA"/>
</dbReference>
<dbReference type="InterPro" id="IPR041236">
    <property type="entry name" value="PriA_C"/>
</dbReference>
<comment type="similarity">
    <text evidence="12">Belongs to the helicase family. PriA subfamily.</text>
</comment>
<dbReference type="PROSITE" id="PS51192">
    <property type="entry name" value="HELICASE_ATP_BIND_1"/>
    <property type="match status" value="1"/>
</dbReference>
<dbReference type="PROSITE" id="PS51194">
    <property type="entry name" value="HELICASE_CTER"/>
    <property type="match status" value="1"/>
</dbReference>
<comment type="caution">
    <text evidence="15">The sequence shown here is derived from an EMBL/GenBank/DDBJ whole genome shotgun (WGS) entry which is preliminary data.</text>
</comment>
<keyword evidence="9 12" id="KW-0238">DNA-binding</keyword>
<dbReference type="PANTHER" id="PTHR30580:SF0">
    <property type="entry name" value="PRIMOSOMAL PROTEIN N"/>
    <property type="match status" value="1"/>
</dbReference>
<feature type="binding site" evidence="12">
    <location>
        <position position="432"/>
    </location>
    <ligand>
        <name>Zn(2+)</name>
        <dbReference type="ChEBI" id="CHEBI:29105"/>
        <label>1</label>
    </ligand>
</feature>
<dbReference type="EC" id="5.6.2.4" evidence="12"/>